<dbReference type="PANTHER" id="PTHR11848:SF119">
    <property type="entry name" value="TGF-BETA FAMILY PROFILE DOMAIN-CONTAINING PROTEIN"/>
    <property type="match status" value="1"/>
</dbReference>
<evidence type="ECO:0000256" key="6">
    <source>
        <dbReference type="RuleBase" id="RU000354"/>
    </source>
</evidence>
<organism evidence="8 9">
    <name type="scientific">Xenopus laevis</name>
    <name type="common">African clawed frog</name>
    <dbReference type="NCBI Taxonomy" id="8355"/>
    <lineage>
        <taxon>Eukaryota</taxon>
        <taxon>Metazoa</taxon>
        <taxon>Chordata</taxon>
        <taxon>Craniata</taxon>
        <taxon>Vertebrata</taxon>
        <taxon>Euteleostomi</taxon>
        <taxon>Amphibia</taxon>
        <taxon>Batrachia</taxon>
        <taxon>Anura</taxon>
        <taxon>Pipoidea</taxon>
        <taxon>Pipidae</taxon>
        <taxon>Xenopodinae</taxon>
        <taxon>Xenopus</taxon>
        <taxon>Xenopus</taxon>
    </lineage>
</organism>
<proteinExistence type="inferred from homology"/>
<dbReference type="GO" id="GO:0008083">
    <property type="term" value="F:growth factor activity"/>
    <property type="evidence" value="ECO:0007669"/>
    <property type="project" value="UniProtKB-KW"/>
</dbReference>
<comment type="similarity">
    <text evidence="2 6">Belongs to the TGF-beta family.</text>
</comment>
<evidence type="ECO:0000313" key="9">
    <source>
        <dbReference type="Proteomes" id="UP000694892"/>
    </source>
</evidence>
<evidence type="ECO:0000256" key="4">
    <source>
        <dbReference type="ARBA" id="ARBA00023030"/>
    </source>
</evidence>
<name>A0A974DHP7_XENLA</name>
<dbReference type="FunFam" id="2.10.90.10:FF:000020">
    <property type="entry name" value="bone morphogenetic protein 8B"/>
    <property type="match status" value="1"/>
</dbReference>
<dbReference type="Pfam" id="PF00019">
    <property type="entry name" value="TGF_beta"/>
    <property type="match status" value="1"/>
</dbReference>
<dbReference type="AlphaFoldDB" id="A0A974DHP7"/>
<evidence type="ECO:0000256" key="2">
    <source>
        <dbReference type="ARBA" id="ARBA00006656"/>
    </source>
</evidence>
<dbReference type="Gene3D" id="2.60.120.970">
    <property type="match status" value="2"/>
</dbReference>
<dbReference type="SUPFAM" id="SSF57501">
    <property type="entry name" value="Cystine-knot cytokines"/>
    <property type="match status" value="1"/>
</dbReference>
<dbReference type="SMART" id="SM00204">
    <property type="entry name" value="TGFB"/>
    <property type="match status" value="1"/>
</dbReference>
<comment type="subcellular location">
    <subcellularLocation>
        <location evidence="1">Secreted</location>
    </subcellularLocation>
</comment>
<evidence type="ECO:0000256" key="3">
    <source>
        <dbReference type="ARBA" id="ARBA00022525"/>
    </source>
</evidence>
<dbReference type="InterPro" id="IPR001111">
    <property type="entry name" value="TGF-b_propeptide"/>
</dbReference>
<dbReference type="EMBL" id="CM004469">
    <property type="protein sequence ID" value="OCT92219.1"/>
    <property type="molecule type" value="Genomic_DNA"/>
</dbReference>
<reference evidence="9" key="1">
    <citation type="journal article" date="2016" name="Nature">
        <title>Genome evolution in the allotetraploid frog Xenopus laevis.</title>
        <authorList>
            <person name="Session A.M."/>
            <person name="Uno Y."/>
            <person name="Kwon T."/>
            <person name="Chapman J.A."/>
            <person name="Toyoda A."/>
            <person name="Takahashi S."/>
            <person name="Fukui A."/>
            <person name="Hikosaka A."/>
            <person name="Suzuki A."/>
            <person name="Kondo M."/>
            <person name="van Heeringen S.J."/>
            <person name="Quigley I."/>
            <person name="Heinz S."/>
            <person name="Ogino H."/>
            <person name="Ochi H."/>
            <person name="Hellsten U."/>
            <person name="Lyons J.B."/>
            <person name="Simakov O."/>
            <person name="Putnam N."/>
            <person name="Stites J."/>
            <person name="Kuroki Y."/>
            <person name="Tanaka T."/>
            <person name="Michiue T."/>
            <person name="Watanabe M."/>
            <person name="Bogdanovic O."/>
            <person name="Lister R."/>
            <person name="Georgiou G."/>
            <person name="Paranjpe S.S."/>
            <person name="van Kruijsbergen I."/>
            <person name="Shu S."/>
            <person name="Carlson J."/>
            <person name="Kinoshita T."/>
            <person name="Ohta Y."/>
            <person name="Mawaribuchi S."/>
            <person name="Jenkins J."/>
            <person name="Grimwood J."/>
            <person name="Schmutz J."/>
            <person name="Mitros T."/>
            <person name="Mozaffari S.V."/>
            <person name="Suzuki Y."/>
            <person name="Haramoto Y."/>
            <person name="Yamamoto T.S."/>
            <person name="Takagi C."/>
            <person name="Heald R."/>
            <person name="Miller K."/>
            <person name="Haudenschild C."/>
            <person name="Kitzman J."/>
            <person name="Nakayama T."/>
            <person name="Izutsu Y."/>
            <person name="Robert J."/>
            <person name="Fortriede J."/>
            <person name="Burns K."/>
            <person name="Lotay V."/>
            <person name="Karimi K."/>
            <person name="Yasuoka Y."/>
            <person name="Dichmann D.S."/>
            <person name="Flajnik M.F."/>
            <person name="Houston D.W."/>
            <person name="Shendure J."/>
            <person name="DuPasquier L."/>
            <person name="Vize P.D."/>
            <person name="Zorn A.M."/>
            <person name="Ito M."/>
            <person name="Marcotte E.M."/>
            <person name="Wallingford J.B."/>
            <person name="Ito Y."/>
            <person name="Asashima M."/>
            <person name="Ueno N."/>
            <person name="Matsuda Y."/>
            <person name="Veenstra G.J."/>
            <person name="Fujiyama A."/>
            <person name="Harland R.M."/>
            <person name="Taira M."/>
            <person name="Rokhsar D.S."/>
        </authorList>
    </citation>
    <scope>NUCLEOTIDE SEQUENCE [LARGE SCALE GENOMIC DNA]</scope>
    <source>
        <strain evidence="9">J</strain>
    </source>
</reference>
<protein>
    <recommendedName>
        <fullName evidence="7">TGF-beta family profile domain-containing protein</fullName>
    </recommendedName>
</protein>
<dbReference type="OMA" id="ANPPRSC"/>
<evidence type="ECO:0000259" key="7">
    <source>
        <dbReference type="PROSITE" id="PS51362"/>
    </source>
</evidence>
<keyword evidence="4 6" id="KW-0339">Growth factor</keyword>
<dbReference type="InterPro" id="IPR029034">
    <property type="entry name" value="Cystine-knot_cytokine"/>
</dbReference>
<accession>A0A974DHP7</accession>
<dbReference type="Pfam" id="PF00688">
    <property type="entry name" value="TGFb_propeptide"/>
    <property type="match status" value="2"/>
</dbReference>
<feature type="domain" description="TGF-beta family profile" evidence="7">
    <location>
        <begin position="434"/>
        <end position="566"/>
    </location>
</feature>
<keyword evidence="5" id="KW-1015">Disulfide bond</keyword>
<evidence type="ECO:0000313" key="8">
    <source>
        <dbReference type="EMBL" id="OCT92219.1"/>
    </source>
</evidence>
<dbReference type="PROSITE" id="PS51362">
    <property type="entry name" value="TGF_BETA_2"/>
    <property type="match status" value="1"/>
</dbReference>
<dbReference type="GO" id="GO:0005125">
    <property type="term" value="F:cytokine activity"/>
    <property type="evidence" value="ECO:0007669"/>
    <property type="project" value="TreeGrafter"/>
</dbReference>
<dbReference type="Gene3D" id="2.10.90.10">
    <property type="entry name" value="Cystine-knot cytokines"/>
    <property type="match status" value="1"/>
</dbReference>
<dbReference type="PROSITE" id="PS00250">
    <property type="entry name" value="TGF_BETA_1"/>
    <property type="match status" value="1"/>
</dbReference>
<dbReference type="PANTHER" id="PTHR11848">
    <property type="entry name" value="TGF-BETA FAMILY"/>
    <property type="match status" value="1"/>
</dbReference>
<sequence length="566" mass="63789">MFFSRETSHVFQTTLATMSILVIFLDLTSESFVKNHLHSSFIQRKLSGREKREMQREILSIMGLPGRPRPASGGQVPSSAPLFMLDLYHAMCSEEDEDGMPGVSRAHFTTLSTQSPPLGTVISEADTVMSFVNMAICVIANPPRSCQDCQKYPTALFTFPVVTVKIQDAEHMAAASLHDDVITEGFLLDPDYLPGGSSWLPDRSPLPEGSGGGGCIVYTRDLHLLIPLLLLLSRLKVWRSDLQKDPLSGKLQKVTEIAGLLEEAPKIIEEPENGILEHDRDIFQQKPYWKEFKFDMTQIPTGESVTVAEFRLFKTRSFLRNLNRTLHISLYEIKKERGYREPELTLLDHESTLAGDEGWLVFDVTAASNHWLLNSKNNLGIRLYVETDQGQSIDPGIAGILGRRAPRSKQPFMVTFFRVSRNQIRSARAVKQLRKKQQKKHDLPHPNKLPGILDHVNVIDSRQVCKRHELYVSFRDLGWLDWVIAPQGYSAFYCEGECSFPLDSCMNATNHAILQSLVHLMKPESVPKACCAPTKLSATSVLYYDNNNNVILKKHRNMVVKSCGCH</sequence>
<keyword evidence="3" id="KW-0964">Secreted</keyword>
<evidence type="ECO:0000256" key="1">
    <source>
        <dbReference type="ARBA" id="ARBA00004613"/>
    </source>
</evidence>
<dbReference type="InterPro" id="IPR017948">
    <property type="entry name" value="TGFb_CS"/>
</dbReference>
<evidence type="ECO:0000256" key="5">
    <source>
        <dbReference type="ARBA" id="ARBA00023157"/>
    </source>
</evidence>
<dbReference type="CDD" id="cd19398">
    <property type="entry name" value="TGF_beta_BMP8"/>
    <property type="match status" value="1"/>
</dbReference>
<dbReference type="Proteomes" id="UP000694892">
    <property type="component" value="Chromosome 2S"/>
</dbReference>
<dbReference type="GO" id="GO:0005615">
    <property type="term" value="C:extracellular space"/>
    <property type="evidence" value="ECO:0007669"/>
    <property type="project" value="TreeGrafter"/>
</dbReference>
<dbReference type="InterPro" id="IPR001839">
    <property type="entry name" value="TGF-b_C"/>
</dbReference>
<gene>
    <name evidence="8" type="ORF">XELAEV_18015275mg</name>
</gene>
<dbReference type="InterPro" id="IPR015615">
    <property type="entry name" value="TGF-beta-rel"/>
</dbReference>